<feature type="compositionally biased region" description="Low complexity" evidence="1">
    <location>
        <begin position="228"/>
        <end position="238"/>
    </location>
</feature>
<evidence type="ECO:0000313" key="6">
    <source>
        <dbReference type="Proteomes" id="UP000199671"/>
    </source>
</evidence>
<dbReference type="PANTHER" id="PTHR24094:SF15">
    <property type="entry name" value="AMP-DEPENDENT SYNTHETASE_LIGASE DOMAIN-CONTAINING PROTEIN-RELATED"/>
    <property type="match status" value="1"/>
</dbReference>
<feature type="transmembrane region" description="Helical" evidence="2">
    <location>
        <begin position="312"/>
        <end position="330"/>
    </location>
</feature>
<dbReference type="InterPro" id="IPR006311">
    <property type="entry name" value="TAT_signal"/>
</dbReference>
<dbReference type="AlphaFoldDB" id="A0A1G9UKV5"/>
<proteinExistence type="predicted"/>
<evidence type="ECO:0000256" key="1">
    <source>
        <dbReference type="SAM" id="MobiDB-lite"/>
    </source>
</evidence>
<gene>
    <name evidence="5" type="ORF">SAMN04487766_104142</name>
</gene>
<keyword evidence="2" id="KW-1133">Transmembrane helix</keyword>
<dbReference type="OrthoDB" id="5196645at2"/>
<evidence type="ECO:0000256" key="3">
    <source>
        <dbReference type="SAM" id="SignalP"/>
    </source>
</evidence>
<organism evidence="5 6">
    <name type="scientific">Actinomyces ruminicola</name>
    <dbReference type="NCBI Taxonomy" id="332524"/>
    <lineage>
        <taxon>Bacteria</taxon>
        <taxon>Bacillati</taxon>
        <taxon>Actinomycetota</taxon>
        <taxon>Actinomycetes</taxon>
        <taxon>Actinomycetales</taxon>
        <taxon>Actinomycetaceae</taxon>
        <taxon>Actinomyces</taxon>
    </lineage>
</organism>
<keyword evidence="3" id="KW-0732">Signal</keyword>
<sequence length="355" mass="37099">MSRSSPRGARRLPVACALSALLALLPAAAAPVAQAGTAGAAHVVGATEVPWHERGQLVLGAADALDALNALPEDSPATVSWGEGGSRTGWFGQAWTDVDGDGCDTRNEILARDLTDTDFSREDGVQDAAAGRGQGAAVCPDATVWSGTLHDPYTGATVHFRRGQDTSDAVQIDHIVPLNYLYAHGAWAWEERKRLLVANDPLNLLAVDGRANQDKSNCGPATCPAGSTETGTWTTATGPGWWPPDSGYRCEYARRFVSVAAAYELGLPDADAAALRTVLADCAAGGDGALSVGARIRSVGGRVTCTLADNRAYALLCAVGALLLGTGLMVRGHSLLRATVGRAHRGRTRRSRRRP</sequence>
<evidence type="ECO:0000256" key="2">
    <source>
        <dbReference type="SAM" id="Phobius"/>
    </source>
</evidence>
<keyword evidence="2" id="KW-0812">Transmembrane</keyword>
<name>A0A1G9UKV5_9ACTO</name>
<protein>
    <recommendedName>
        <fullName evidence="4">GmrSD restriction endonucleases C-terminal domain-containing protein</fullName>
    </recommendedName>
</protein>
<feature type="chain" id="PRO_5039603914" description="GmrSD restriction endonucleases C-terminal domain-containing protein" evidence="3">
    <location>
        <begin position="36"/>
        <end position="355"/>
    </location>
</feature>
<dbReference type="InterPro" id="IPR011089">
    <property type="entry name" value="GmrSD_C"/>
</dbReference>
<feature type="domain" description="GmrSD restriction endonucleases C-terminal" evidence="4">
    <location>
        <begin position="163"/>
        <end position="218"/>
    </location>
</feature>
<dbReference type="Proteomes" id="UP000199671">
    <property type="component" value="Unassembled WGS sequence"/>
</dbReference>
<evidence type="ECO:0000259" key="4">
    <source>
        <dbReference type="Pfam" id="PF07510"/>
    </source>
</evidence>
<feature type="signal peptide" evidence="3">
    <location>
        <begin position="1"/>
        <end position="35"/>
    </location>
</feature>
<feature type="region of interest" description="Disordered" evidence="1">
    <location>
        <begin position="216"/>
        <end position="238"/>
    </location>
</feature>
<reference evidence="5 6" key="1">
    <citation type="submission" date="2016-10" db="EMBL/GenBank/DDBJ databases">
        <authorList>
            <person name="de Groot N.N."/>
        </authorList>
    </citation>
    <scope>NUCLEOTIDE SEQUENCE [LARGE SCALE GENOMIC DNA]</scope>
    <source>
        <strain evidence="5 6">KPR-7B</strain>
    </source>
</reference>
<dbReference type="Pfam" id="PF07510">
    <property type="entry name" value="GmrSD_C"/>
    <property type="match status" value="1"/>
</dbReference>
<dbReference type="EMBL" id="FNHU01000004">
    <property type="protein sequence ID" value="SDM60493.1"/>
    <property type="molecule type" value="Genomic_DNA"/>
</dbReference>
<dbReference type="PROSITE" id="PS51318">
    <property type="entry name" value="TAT"/>
    <property type="match status" value="1"/>
</dbReference>
<accession>A0A1G9UKV5</accession>
<evidence type="ECO:0000313" key="5">
    <source>
        <dbReference type="EMBL" id="SDM60493.1"/>
    </source>
</evidence>
<dbReference type="PANTHER" id="PTHR24094">
    <property type="entry name" value="SECRETED PROTEIN"/>
    <property type="match status" value="1"/>
</dbReference>
<keyword evidence="2" id="KW-0472">Membrane</keyword>
<dbReference type="RefSeq" id="WP_092608980.1">
    <property type="nucleotide sequence ID" value="NZ_FNHU01000004.1"/>
</dbReference>